<evidence type="ECO:0000313" key="3">
    <source>
        <dbReference type="Proteomes" id="UP001228113"/>
    </source>
</evidence>
<evidence type="ECO:0008006" key="4">
    <source>
        <dbReference type="Google" id="ProtNLM"/>
    </source>
</evidence>
<keyword evidence="1" id="KW-0732">Signal</keyword>
<organism evidence="2 3">
    <name type="scientific">Mesoterricola sediminis</name>
    <dbReference type="NCBI Taxonomy" id="2927980"/>
    <lineage>
        <taxon>Bacteria</taxon>
        <taxon>Pseudomonadati</taxon>
        <taxon>Acidobacteriota</taxon>
        <taxon>Holophagae</taxon>
        <taxon>Holophagales</taxon>
        <taxon>Holophagaceae</taxon>
        <taxon>Mesoterricola</taxon>
    </lineage>
</organism>
<gene>
    <name evidence="2" type="ORF">METESE_18170</name>
</gene>
<dbReference type="RefSeq" id="WP_243332468.1">
    <property type="nucleotide sequence ID" value="NZ_AP027081.1"/>
</dbReference>
<dbReference type="KEGG" id="msea:METESE_18170"/>
<dbReference type="Pfam" id="PF11383">
    <property type="entry name" value="DUF3187"/>
    <property type="match status" value="1"/>
</dbReference>
<feature type="signal peptide" evidence="1">
    <location>
        <begin position="1"/>
        <end position="21"/>
    </location>
</feature>
<feature type="chain" id="PRO_5041269640" description="Haemolysin activator HlyB C-terminal domain-containing protein" evidence="1">
    <location>
        <begin position="22"/>
        <end position="362"/>
    </location>
</feature>
<name>A0AA48GV68_9BACT</name>
<dbReference type="InterPro" id="IPR021523">
    <property type="entry name" value="DUF3187"/>
</dbReference>
<dbReference type="Proteomes" id="UP001228113">
    <property type="component" value="Chromosome"/>
</dbReference>
<evidence type="ECO:0000256" key="1">
    <source>
        <dbReference type="SAM" id="SignalP"/>
    </source>
</evidence>
<sequence length="362" mass="39490">MTRRLAAVLVALGLVGPCACAQEAWPDPGPPATRDLFPLNLLPLTYRPASAVPLRAGETRVAMQVIRANTFEFSDLIKDHLAHETGGRTPVTPAMVAALAAQTSSEPLLYYFDGEVQRTDIHIGRGVGRDLEVGLTLGWQSLDGGFLDGLIEGVHRLGFEQTGRGAIARNQLTLVVLQRGEVITFRQKPIRFQATDPVLSFVWRACARDGWSLSATGALQVPLVSFEGHIRTTWDFSTGLLVQSPVRDGWSLNGGVAYLRRGTQGGFRAANPFLVKDQAAGHVGIQYEGWRRVRPYLVLLYHDGLLVGRTSAALDQPALNHDLGVHIRIARNAALTLGYINNITHNENTADMAFEVRVSAKF</sequence>
<reference evidence="2" key="1">
    <citation type="journal article" date="2023" name="Int. J. Syst. Evol. Microbiol.">
        <title>Mesoterricola silvestris gen. nov., sp. nov., Mesoterricola sediminis sp. nov., Geothrix oryzae sp. nov., Geothrix edaphica sp. nov., Geothrix rubra sp. nov., and Geothrix limicola sp. nov., six novel members of Acidobacteriota isolated from soils.</title>
        <authorList>
            <person name="Itoh H."/>
            <person name="Sugisawa Y."/>
            <person name="Mise K."/>
            <person name="Xu Z."/>
            <person name="Kuniyasu M."/>
            <person name="Ushijima N."/>
            <person name="Kawano K."/>
            <person name="Kobayashi E."/>
            <person name="Shiratori Y."/>
            <person name="Masuda Y."/>
            <person name="Senoo K."/>
        </authorList>
    </citation>
    <scope>NUCLEOTIDE SEQUENCE</scope>
    <source>
        <strain evidence="2">W786</strain>
    </source>
</reference>
<keyword evidence="3" id="KW-1185">Reference proteome</keyword>
<evidence type="ECO:0000313" key="2">
    <source>
        <dbReference type="EMBL" id="BDU76859.1"/>
    </source>
</evidence>
<dbReference type="EMBL" id="AP027081">
    <property type="protein sequence ID" value="BDU76859.1"/>
    <property type="molecule type" value="Genomic_DNA"/>
</dbReference>
<protein>
    <recommendedName>
        <fullName evidence="4">Haemolysin activator HlyB C-terminal domain-containing protein</fullName>
    </recommendedName>
</protein>
<dbReference type="AlphaFoldDB" id="A0AA48GV68"/>
<accession>A0AA48GV68</accession>
<proteinExistence type="predicted"/>